<sequence length="207" mass="23235">MDLGPVWPSPDAVEHLVEKSSGLLIYPTTVVRFIDDEYSHPGDRLDAVLRLDRRSTAPLDDLYTEILPVVPHEPQHLRVLHAIWQGRFNTTLPPDPEEIDTVMELRTGTSRLALRHVHSLFHVPPIRARSTLPEGSILCTQRSVIISGAQAGRAGGACQFQSYMTTSSPALSASYHHHESCPRQLYYIRTSFVGSRGSFYMPPRRTL</sequence>
<accession>A0AAD7CTZ5</accession>
<comment type="caution">
    <text evidence="1">The sequence shown here is derived from an EMBL/GenBank/DDBJ whole genome shotgun (WGS) entry which is preliminary data.</text>
</comment>
<organism evidence="1 2">
    <name type="scientific">Mycena rosella</name>
    <name type="common">Pink bonnet</name>
    <name type="synonym">Agaricus rosellus</name>
    <dbReference type="NCBI Taxonomy" id="1033263"/>
    <lineage>
        <taxon>Eukaryota</taxon>
        <taxon>Fungi</taxon>
        <taxon>Dikarya</taxon>
        <taxon>Basidiomycota</taxon>
        <taxon>Agaricomycotina</taxon>
        <taxon>Agaricomycetes</taxon>
        <taxon>Agaricomycetidae</taxon>
        <taxon>Agaricales</taxon>
        <taxon>Marasmiineae</taxon>
        <taxon>Mycenaceae</taxon>
        <taxon>Mycena</taxon>
    </lineage>
</organism>
<protein>
    <submittedName>
        <fullName evidence="1">Uncharacterized protein</fullName>
    </submittedName>
</protein>
<name>A0AAD7CTZ5_MYCRO</name>
<keyword evidence="2" id="KW-1185">Reference proteome</keyword>
<dbReference type="AlphaFoldDB" id="A0AAD7CTZ5"/>
<dbReference type="Proteomes" id="UP001221757">
    <property type="component" value="Unassembled WGS sequence"/>
</dbReference>
<gene>
    <name evidence="1" type="ORF">B0H17DRAFT_314948</name>
</gene>
<reference evidence="1" key="1">
    <citation type="submission" date="2023-03" db="EMBL/GenBank/DDBJ databases">
        <title>Massive genome expansion in bonnet fungi (Mycena s.s.) driven by repeated elements and novel gene families across ecological guilds.</title>
        <authorList>
            <consortium name="Lawrence Berkeley National Laboratory"/>
            <person name="Harder C.B."/>
            <person name="Miyauchi S."/>
            <person name="Viragh M."/>
            <person name="Kuo A."/>
            <person name="Thoen E."/>
            <person name="Andreopoulos B."/>
            <person name="Lu D."/>
            <person name="Skrede I."/>
            <person name="Drula E."/>
            <person name="Henrissat B."/>
            <person name="Morin E."/>
            <person name="Kohler A."/>
            <person name="Barry K."/>
            <person name="LaButti K."/>
            <person name="Morin E."/>
            <person name="Salamov A."/>
            <person name="Lipzen A."/>
            <person name="Mereny Z."/>
            <person name="Hegedus B."/>
            <person name="Baldrian P."/>
            <person name="Stursova M."/>
            <person name="Weitz H."/>
            <person name="Taylor A."/>
            <person name="Grigoriev I.V."/>
            <person name="Nagy L.G."/>
            <person name="Martin F."/>
            <person name="Kauserud H."/>
        </authorList>
    </citation>
    <scope>NUCLEOTIDE SEQUENCE</scope>
    <source>
        <strain evidence="1">CBHHK067</strain>
    </source>
</reference>
<proteinExistence type="predicted"/>
<evidence type="ECO:0000313" key="2">
    <source>
        <dbReference type="Proteomes" id="UP001221757"/>
    </source>
</evidence>
<evidence type="ECO:0000313" key="1">
    <source>
        <dbReference type="EMBL" id="KAJ7662496.1"/>
    </source>
</evidence>
<dbReference type="EMBL" id="JARKIE010000239">
    <property type="protein sequence ID" value="KAJ7662496.1"/>
    <property type="molecule type" value="Genomic_DNA"/>
</dbReference>